<dbReference type="SUPFAM" id="SSF50494">
    <property type="entry name" value="Trypsin-like serine proteases"/>
    <property type="match status" value="1"/>
</dbReference>
<dbReference type="InterPro" id="IPR036034">
    <property type="entry name" value="PDZ_sf"/>
</dbReference>
<dbReference type="InterPro" id="IPR001940">
    <property type="entry name" value="Peptidase_S1C"/>
</dbReference>
<accession>A0A517Z9T7</accession>
<dbReference type="KEGG" id="mri:Mal4_35890"/>
<keyword evidence="6" id="KW-1185">Reference proteome</keyword>
<dbReference type="GO" id="GO:0004252">
    <property type="term" value="F:serine-type endopeptidase activity"/>
    <property type="evidence" value="ECO:0007669"/>
    <property type="project" value="InterPro"/>
</dbReference>
<feature type="chain" id="PRO_5021968896" evidence="3">
    <location>
        <begin position="33"/>
        <end position="353"/>
    </location>
</feature>
<keyword evidence="1 5" id="KW-0645">Protease</keyword>
<dbReference type="Pfam" id="PF13180">
    <property type="entry name" value="PDZ_2"/>
    <property type="match status" value="1"/>
</dbReference>
<evidence type="ECO:0000313" key="6">
    <source>
        <dbReference type="Proteomes" id="UP000320496"/>
    </source>
</evidence>
<sequence length="353" mass="38153" precursor="true">MRNGRKRSSRTTGPIVCLATMVHLAVASFSVAAEAEATPDKIEKSLPTVTEAAPDLLPVFRQPAPVTIDDLRAIEDRVVELTERVKECTVSLQIGRAQGTGVIVSPEGYILTAGHVSGKPGRFATVILPNGDRIPGRTLGINDTLDAGLVKITTSRTDWPHAPMGDSEGVDVGDWCLVLGHPGGYDEVRGVVARLGRVVFSSNRIMQTDCELVGGDSGGPVFDMNGQVIGINSRIQRDLNHNFHTPVKAFHDGWDRLKESEQFSVHSGALLGVSGENEDGGIRLTRVYPDEPAARAGLEVGDVLITFQARRVRSLDELIERVGEELPGSRVTVGVIRDGESLEFRVRLGVRWD</sequence>
<dbReference type="SUPFAM" id="SSF50156">
    <property type="entry name" value="PDZ domain-like"/>
    <property type="match status" value="1"/>
</dbReference>
<feature type="domain" description="PDZ" evidence="4">
    <location>
        <begin position="267"/>
        <end position="315"/>
    </location>
</feature>
<dbReference type="PANTHER" id="PTHR43343:SF3">
    <property type="entry name" value="PROTEASE DO-LIKE 8, CHLOROPLASTIC"/>
    <property type="match status" value="1"/>
</dbReference>
<dbReference type="InterPro" id="IPR009003">
    <property type="entry name" value="Peptidase_S1_PA"/>
</dbReference>
<dbReference type="Gene3D" id="2.30.42.10">
    <property type="match status" value="1"/>
</dbReference>
<dbReference type="Gene3D" id="2.40.10.120">
    <property type="match status" value="1"/>
</dbReference>
<dbReference type="Proteomes" id="UP000320496">
    <property type="component" value="Chromosome"/>
</dbReference>
<dbReference type="GO" id="GO:0006508">
    <property type="term" value="P:proteolysis"/>
    <property type="evidence" value="ECO:0007669"/>
    <property type="project" value="UniProtKB-KW"/>
</dbReference>
<feature type="signal peptide" evidence="3">
    <location>
        <begin position="1"/>
        <end position="32"/>
    </location>
</feature>
<evidence type="ECO:0000313" key="5">
    <source>
        <dbReference type="EMBL" id="QDU39252.1"/>
    </source>
</evidence>
<evidence type="ECO:0000256" key="1">
    <source>
        <dbReference type="ARBA" id="ARBA00022670"/>
    </source>
</evidence>
<evidence type="ECO:0000259" key="4">
    <source>
        <dbReference type="PROSITE" id="PS50106"/>
    </source>
</evidence>
<dbReference type="RefSeq" id="WP_197443555.1">
    <property type="nucleotide sequence ID" value="NZ_CP036275.1"/>
</dbReference>
<organism evidence="5 6">
    <name type="scientific">Maioricimonas rarisocia</name>
    <dbReference type="NCBI Taxonomy" id="2528026"/>
    <lineage>
        <taxon>Bacteria</taxon>
        <taxon>Pseudomonadati</taxon>
        <taxon>Planctomycetota</taxon>
        <taxon>Planctomycetia</taxon>
        <taxon>Planctomycetales</taxon>
        <taxon>Planctomycetaceae</taxon>
        <taxon>Maioricimonas</taxon>
    </lineage>
</organism>
<protein>
    <submittedName>
        <fullName evidence="5">Serine protease HtrA</fullName>
    </submittedName>
</protein>
<reference evidence="5 6" key="1">
    <citation type="submission" date="2019-02" db="EMBL/GenBank/DDBJ databases">
        <title>Deep-cultivation of Planctomycetes and their phenomic and genomic characterization uncovers novel biology.</title>
        <authorList>
            <person name="Wiegand S."/>
            <person name="Jogler M."/>
            <person name="Boedeker C."/>
            <person name="Pinto D."/>
            <person name="Vollmers J."/>
            <person name="Rivas-Marin E."/>
            <person name="Kohn T."/>
            <person name="Peeters S.H."/>
            <person name="Heuer A."/>
            <person name="Rast P."/>
            <person name="Oberbeckmann S."/>
            <person name="Bunk B."/>
            <person name="Jeske O."/>
            <person name="Meyerdierks A."/>
            <person name="Storesund J.E."/>
            <person name="Kallscheuer N."/>
            <person name="Luecker S."/>
            <person name="Lage O.M."/>
            <person name="Pohl T."/>
            <person name="Merkel B.J."/>
            <person name="Hornburger P."/>
            <person name="Mueller R.-W."/>
            <person name="Bruemmer F."/>
            <person name="Labrenz M."/>
            <person name="Spormann A.M."/>
            <person name="Op den Camp H."/>
            <person name="Overmann J."/>
            <person name="Amann R."/>
            <person name="Jetten M.S.M."/>
            <person name="Mascher T."/>
            <person name="Medema M.H."/>
            <person name="Devos D.P."/>
            <person name="Kaster A.-K."/>
            <person name="Ovreas L."/>
            <person name="Rohde M."/>
            <person name="Galperin M.Y."/>
            <person name="Jogler C."/>
        </authorList>
    </citation>
    <scope>NUCLEOTIDE SEQUENCE [LARGE SCALE GENOMIC DNA]</scope>
    <source>
        <strain evidence="5 6">Mal4</strain>
    </source>
</reference>
<evidence type="ECO:0000256" key="2">
    <source>
        <dbReference type="ARBA" id="ARBA00022801"/>
    </source>
</evidence>
<name>A0A517Z9T7_9PLAN</name>
<dbReference type="Pfam" id="PF13365">
    <property type="entry name" value="Trypsin_2"/>
    <property type="match status" value="1"/>
</dbReference>
<dbReference type="PRINTS" id="PR00834">
    <property type="entry name" value="PROTEASES2C"/>
</dbReference>
<dbReference type="EMBL" id="CP036275">
    <property type="protein sequence ID" value="QDU39252.1"/>
    <property type="molecule type" value="Genomic_DNA"/>
</dbReference>
<proteinExistence type="predicted"/>
<keyword evidence="2" id="KW-0378">Hydrolase</keyword>
<gene>
    <name evidence="5" type="primary">htrA_5</name>
    <name evidence="5" type="ORF">Mal4_35890</name>
</gene>
<dbReference type="AlphaFoldDB" id="A0A517Z9T7"/>
<dbReference type="PANTHER" id="PTHR43343">
    <property type="entry name" value="PEPTIDASE S12"/>
    <property type="match status" value="1"/>
</dbReference>
<dbReference type="PROSITE" id="PS50106">
    <property type="entry name" value="PDZ"/>
    <property type="match status" value="1"/>
</dbReference>
<evidence type="ECO:0000256" key="3">
    <source>
        <dbReference type="SAM" id="SignalP"/>
    </source>
</evidence>
<dbReference type="SMART" id="SM00228">
    <property type="entry name" value="PDZ"/>
    <property type="match status" value="1"/>
</dbReference>
<dbReference type="InterPro" id="IPR001478">
    <property type="entry name" value="PDZ"/>
</dbReference>
<dbReference type="InterPro" id="IPR051201">
    <property type="entry name" value="Chloro_Bact_Ser_Proteases"/>
</dbReference>
<keyword evidence="3" id="KW-0732">Signal</keyword>